<dbReference type="Pfam" id="PF01300">
    <property type="entry name" value="Sua5_yciO_yrdC"/>
    <property type="match status" value="1"/>
</dbReference>
<comment type="subcellular location">
    <subcellularLocation>
        <location evidence="1">Cytoplasm</location>
    </subcellularLocation>
</comment>
<dbReference type="GO" id="GO:0008033">
    <property type="term" value="P:tRNA processing"/>
    <property type="evidence" value="ECO:0007669"/>
    <property type="project" value="UniProtKB-KW"/>
</dbReference>
<evidence type="ECO:0000256" key="7">
    <source>
        <dbReference type="ARBA" id="ARBA00022695"/>
    </source>
</evidence>
<dbReference type="InterPro" id="IPR017945">
    <property type="entry name" value="DHBP_synth_RibB-like_a/b_dom"/>
</dbReference>
<keyword evidence="8" id="KW-0547">Nucleotide-binding</keyword>
<comment type="caution">
    <text evidence="13">The sequence shown here is derived from an EMBL/GenBank/DDBJ whole genome shotgun (WGS) entry which is preliminary data.</text>
</comment>
<dbReference type="GO" id="GO:0005524">
    <property type="term" value="F:ATP binding"/>
    <property type="evidence" value="ECO:0007669"/>
    <property type="project" value="UniProtKB-KW"/>
</dbReference>
<proteinExistence type="inferred from homology"/>
<sequence length="193" mass="22456">MSKHKIIIFPTDTVYGIGTNIDDQESLNKIFKIKNRSLEKAIVILFYSLEQMKDIVILNPQVRTIVDIFWPGALTLIVPTKLKYYQKTNEKKIGIRIPNHQLALKILKFKGPMRTTSVNQSGEPPLNDYYQILKQYRHKVDYIYTDKKFVSTSTLPSTVIDTTCKPWKMLREGKISLEQINKILTNVNLEFCF</sequence>
<feature type="domain" description="YrdC-like" evidence="12">
    <location>
        <begin position="1"/>
        <end position="175"/>
    </location>
</feature>
<dbReference type="NCBIfam" id="TIGR00057">
    <property type="entry name" value="L-threonylcarbamoyladenylate synthase"/>
    <property type="match status" value="1"/>
</dbReference>
<gene>
    <name evidence="13" type="ORF">C6B37_02010</name>
</gene>
<comment type="similarity">
    <text evidence="2">Belongs to the SUA5 family.</text>
</comment>
<evidence type="ECO:0000256" key="5">
    <source>
        <dbReference type="ARBA" id="ARBA00022679"/>
    </source>
</evidence>
<dbReference type="GO" id="GO:0061710">
    <property type="term" value="F:L-threonylcarbamoyladenylate synthase"/>
    <property type="evidence" value="ECO:0007669"/>
    <property type="project" value="UniProtKB-EC"/>
</dbReference>
<dbReference type="PANTHER" id="PTHR17490">
    <property type="entry name" value="SUA5"/>
    <property type="match status" value="1"/>
</dbReference>
<evidence type="ECO:0000256" key="9">
    <source>
        <dbReference type="ARBA" id="ARBA00022840"/>
    </source>
</evidence>
<dbReference type="GO" id="GO:0006450">
    <property type="term" value="P:regulation of translational fidelity"/>
    <property type="evidence" value="ECO:0007669"/>
    <property type="project" value="TreeGrafter"/>
</dbReference>
<keyword evidence="9" id="KW-0067">ATP-binding</keyword>
<dbReference type="Proteomes" id="UP000238672">
    <property type="component" value="Unassembled WGS sequence"/>
</dbReference>
<evidence type="ECO:0000256" key="4">
    <source>
        <dbReference type="ARBA" id="ARBA00022490"/>
    </source>
</evidence>
<organism evidence="13 14">
    <name type="scientific">Candidatus Phytoplasma phoenicium</name>
    <dbReference type="NCBI Taxonomy" id="198422"/>
    <lineage>
        <taxon>Bacteria</taxon>
        <taxon>Bacillati</taxon>
        <taxon>Mycoplasmatota</taxon>
        <taxon>Mollicutes</taxon>
        <taxon>Acholeplasmatales</taxon>
        <taxon>Acholeplasmataceae</taxon>
        <taxon>Candidatus Phytoplasma</taxon>
        <taxon>16SrIX (Pigeon pea witches'-broom group)</taxon>
    </lineage>
</organism>
<evidence type="ECO:0000256" key="3">
    <source>
        <dbReference type="ARBA" id="ARBA00012584"/>
    </source>
</evidence>
<dbReference type="GO" id="GO:0000049">
    <property type="term" value="F:tRNA binding"/>
    <property type="evidence" value="ECO:0007669"/>
    <property type="project" value="TreeGrafter"/>
</dbReference>
<evidence type="ECO:0000256" key="8">
    <source>
        <dbReference type="ARBA" id="ARBA00022741"/>
    </source>
</evidence>
<evidence type="ECO:0000313" key="13">
    <source>
        <dbReference type="EMBL" id="PQP79366.1"/>
    </source>
</evidence>
<dbReference type="PANTHER" id="PTHR17490:SF16">
    <property type="entry name" value="THREONYLCARBAMOYL-AMP SYNTHASE"/>
    <property type="match status" value="1"/>
</dbReference>
<dbReference type="GO" id="GO:0003725">
    <property type="term" value="F:double-stranded RNA binding"/>
    <property type="evidence" value="ECO:0007669"/>
    <property type="project" value="InterPro"/>
</dbReference>
<dbReference type="SUPFAM" id="SSF55821">
    <property type="entry name" value="YrdC/RibB"/>
    <property type="match status" value="1"/>
</dbReference>
<dbReference type="EMBL" id="PUUG01000063">
    <property type="protein sequence ID" value="PQP79366.1"/>
    <property type="molecule type" value="Genomic_DNA"/>
</dbReference>
<keyword evidence="4" id="KW-0963">Cytoplasm</keyword>
<keyword evidence="7" id="KW-0548">Nucleotidyltransferase</keyword>
<dbReference type="PROSITE" id="PS51163">
    <property type="entry name" value="YRDC"/>
    <property type="match status" value="1"/>
</dbReference>
<evidence type="ECO:0000256" key="1">
    <source>
        <dbReference type="ARBA" id="ARBA00004496"/>
    </source>
</evidence>
<dbReference type="InterPro" id="IPR050156">
    <property type="entry name" value="TC-AMP_synthase_SUA5"/>
</dbReference>
<dbReference type="Gene3D" id="3.90.870.10">
    <property type="entry name" value="DHBP synthase"/>
    <property type="match status" value="1"/>
</dbReference>
<protein>
    <recommendedName>
        <fullName evidence="10">L-threonylcarbamoyladenylate synthase</fullName>
        <ecNumber evidence="3">2.7.7.87</ecNumber>
    </recommendedName>
    <alternativeName>
        <fullName evidence="10">L-threonylcarbamoyladenylate synthase</fullName>
    </alternativeName>
</protein>
<keyword evidence="6" id="KW-0819">tRNA processing</keyword>
<evidence type="ECO:0000259" key="12">
    <source>
        <dbReference type="PROSITE" id="PS51163"/>
    </source>
</evidence>
<accession>A0A2S8NTN6</accession>
<comment type="catalytic activity">
    <reaction evidence="11">
        <text>L-threonine + hydrogencarbonate + ATP = L-threonylcarbamoyladenylate + diphosphate + H2O</text>
        <dbReference type="Rhea" id="RHEA:36407"/>
        <dbReference type="ChEBI" id="CHEBI:15377"/>
        <dbReference type="ChEBI" id="CHEBI:17544"/>
        <dbReference type="ChEBI" id="CHEBI:30616"/>
        <dbReference type="ChEBI" id="CHEBI:33019"/>
        <dbReference type="ChEBI" id="CHEBI:57926"/>
        <dbReference type="ChEBI" id="CHEBI:73682"/>
        <dbReference type="EC" id="2.7.7.87"/>
    </reaction>
</comment>
<evidence type="ECO:0000256" key="6">
    <source>
        <dbReference type="ARBA" id="ARBA00022694"/>
    </source>
</evidence>
<evidence type="ECO:0000256" key="10">
    <source>
        <dbReference type="ARBA" id="ARBA00029774"/>
    </source>
</evidence>
<reference evidence="13 14" key="1">
    <citation type="submission" date="2018-02" db="EMBL/GenBank/DDBJ databases">
        <title>Metagenomics reveals mixed infection of spiroplasma and phytoplasma in chicory.</title>
        <authorList>
            <person name="Polano C."/>
            <person name="Moruzzi S."/>
            <person name="Ermacora P."/>
            <person name="Ferrini F."/>
            <person name="Martini M."/>
            <person name="Firrao G."/>
        </authorList>
    </citation>
    <scope>NUCLEOTIDE SEQUENCE [LARGE SCALE GENOMIC DNA]</scope>
    <source>
        <strain evidence="13 14">ChiP</strain>
    </source>
</reference>
<keyword evidence="14" id="KW-1185">Reference proteome</keyword>
<keyword evidence="5" id="KW-0808">Transferase</keyword>
<dbReference type="InterPro" id="IPR006070">
    <property type="entry name" value="Sua5-like_dom"/>
</dbReference>
<dbReference type="GO" id="GO:0005737">
    <property type="term" value="C:cytoplasm"/>
    <property type="evidence" value="ECO:0007669"/>
    <property type="project" value="UniProtKB-SubCell"/>
</dbReference>
<evidence type="ECO:0000313" key="14">
    <source>
        <dbReference type="Proteomes" id="UP000238672"/>
    </source>
</evidence>
<dbReference type="EC" id="2.7.7.87" evidence="3"/>
<evidence type="ECO:0000256" key="2">
    <source>
        <dbReference type="ARBA" id="ARBA00007663"/>
    </source>
</evidence>
<name>A0A2S8NTN6_9MOLU</name>
<dbReference type="AlphaFoldDB" id="A0A2S8NTN6"/>
<evidence type="ECO:0000256" key="11">
    <source>
        <dbReference type="ARBA" id="ARBA00048366"/>
    </source>
</evidence>